<sequence>MKLQEEEEDDYVDEKKEKEEEEPPLVDAKPIDEPVINFIFSQPPCREVLLELAQNCNKITLPKSIVGPGFPPPHNQDTLISPNHSLNFQTKGLSNIWKKPRMKNLPFLISTISSKEDSHT</sequence>
<dbReference type="PANTHER" id="PTHR48068:SF4">
    <property type="entry name" value="TATA-BOX BINDING PROTEIN ASSOCIATED FACTOR 9"/>
    <property type="match status" value="1"/>
</dbReference>
<evidence type="ECO:0000313" key="4">
    <source>
        <dbReference type="Proteomes" id="UP000002051"/>
    </source>
</evidence>
<reference evidence="2 4" key="1">
    <citation type="journal article" date="2011" name="Nature">
        <title>The Medicago genome provides insight into the evolution of rhizobial symbioses.</title>
        <authorList>
            <person name="Young N.D."/>
            <person name="Debelle F."/>
            <person name="Oldroyd G.E."/>
            <person name="Geurts R."/>
            <person name="Cannon S.B."/>
            <person name="Udvardi M.K."/>
            <person name="Benedito V.A."/>
            <person name="Mayer K.F."/>
            <person name="Gouzy J."/>
            <person name="Schoof H."/>
            <person name="Van de Peer Y."/>
            <person name="Proost S."/>
            <person name="Cook D.R."/>
            <person name="Meyers B.C."/>
            <person name="Spannagl M."/>
            <person name="Cheung F."/>
            <person name="De Mita S."/>
            <person name="Krishnakumar V."/>
            <person name="Gundlach H."/>
            <person name="Zhou S."/>
            <person name="Mudge J."/>
            <person name="Bharti A.K."/>
            <person name="Murray J.D."/>
            <person name="Naoumkina M.A."/>
            <person name="Rosen B."/>
            <person name="Silverstein K.A."/>
            <person name="Tang H."/>
            <person name="Rombauts S."/>
            <person name="Zhao P.X."/>
            <person name="Zhou P."/>
            <person name="Barbe V."/>
            <person name="Bardou P."/>
            <person name="Bechner M."/>
            <person name="Bellec A."/>
            <person name="Berger A."/>
            <person name="Berges H."/>
            <person name="Bidwell S."/>
            <person name="Bisseling T."/>
            <person name="Choisne N."/>
            <person name="Couloux A."/>
            <person name="Denny R."/>
            <person name="Deshpande S."/>
            <person name="Dai X."/>
            <person name="Doyle J.J."/>
            <person name="Dudez A.M."/>
            <person name="Farmer A.D."/>
            <person name="Fouteau S."/>
            <person name="Franken C."/>
            <person name="Gibelin C."/>
            <person name="Gish J."/>
            <person name="Goldstein S."/>
            <person name="Gonzalez A.J."/>
            <person name="Green P.J."/>
            <person name="Hallab A."/>
            <person name="Hartog M."/>
            <person name="Hua A."/>
            <person name="Humphray S.J."/>
            <person name="Jeong D.H."/>
            <person name="Jing Y."/>
            <person name="Jocker A."/>
            <person name="Kenton S.M."/>
            <person name="Kim D.J."/>
            <person name="Klee K."/>
            <person name="Lai H."/>
            <person name="Lang C."/>
            <person name="Lin S."/>
            <person name="Macmil S.L."/>
            <person name="Magdelenat G."/>
            <person name="Matthews L."/>
            <person name="McCorrison J."/>
            <person name="Monaghan E.L."/>
            <person name="Mun J.H."/>
            <person name="Najar F.Z."/>
            <person name="Nicholson C."/>
            <person name="Noirot C."/>
            <person name="O'Bleness M."/>
            <person name="Paule C.R."/>
            <person name="Poulain J."/>
            <person name="Prion F."/>
            <person name="Qin B."/>
            <person name="Qu C."/>
            <person name="Retzel E.F."/>
            <person name="Riddle C."/>
            <person name="Sallet E."/>
            <person name="Samain S."/>
            <person name="Samson N."/>
            <person name="Sanders I."/>
            <person name="Saurat O."/>
            <person name="Scarpelli C."/>
            <person name="Schiex T."/>
            <person name="Segurens B."/>
            <person name="Severin A.J."/>
            <person name="Sherrier D.J."/>
            <person name="Shi R."/>
            <person name="Sims S."/>
            <person name="Singer S.R."/>
            <person name="Sinharoy S."/>
            <person name="Sterck L."/>
            <person name="Viollet A."/>
            <person name="Wang B.B."/>
            <person name="Wang K."/>
            <person name="Wang M."/>
            <person name="Wang X."/>
            <person name="Warfsmann J."/>
            <person name="Weissenbach J."/>
            <person name="White D.D."/>
            <person name="White J.D."/>
            <person name="Wiley G.B."/>
            <person name="Wincker P."/>
            <person name="Xing Y."/>
            <person name="Yang L."/>
            <person name="Yao Z."/>
            <person name="Ying F."/>
            <person name="Zhai J."/>
            <person name="Zhou L."/>
            <person name="Zuber A."/>
            <person name="Denarie J."/>
            <person name="Dixon R.A."/>
            <person name="May G.D."/>
            <person name="Schwartz D.C."/>
            <person name="Rogers J."/>
            <person name="Quetier F."/>
            <person name="Town C.D."/>
            <person name="Roe B.A."/>
        </authorList>
    </citation>
    <scope>NUCLEOTIDE SEQUENCE [LARGE SCALE GENOMIC DNA]</scope>
    <source>
        <strain evidence="2">A17</strain>
        <strain evidence="3 4">cv. Jemalong A17</strain>
    </source>
</reference>
<proteinExistence type="predicted"/>
<dbReference type="GO" id="GO:0003713">
    <property type="term" value="F:transcription coactivator activity"/>
    <property type="evidence" value="ECO:0000318"/>
    <property type="project" value="GO_Central"/>
</dbReference>
<feature type="region of interest" description="Disordered" evidence="1">
    <location>
        <begin position="1"/>
        <end position="28"/>
    </location>
</feature>
<reference evidence="3" key="3">
    <citation type="submission" date="2015-04" db="UniProtKB">
        <authorList>
            <consortium name="EnsemblPlants"/>
        </authorList>
    </citation>
    <scope>IDENTIFICATION</scope>
    <source>
        <strain evidence="3">cv. Jemalong A17</strain>
    </source>
</reference>
<dbReference type="InterPro" id="IPR051431">
    <property type="entry name" value="TFIID_subunit_9"/>
</dbReference>
<evidence type="ECO:0000313" key="2">
    <source>
        <dbReference type="EMBL" id="KEH25584.1"/>
    </source>
</evidence>
<organism evidence="2 4">
    <name type="scientific">Medicago truncatula</name>
    <name type="common">Barrel medic</name>
    <name type="synonym">Medicago tribuloides</name>
    <dbReference type="NCBI Taxonomy" id="3880"/>
    <lineage>
        <taxon>Eukaryota</taxon>
        <taxon>Viridiplantae</taxon>
        <taxon>Streptophyta</taxon>
        <taxon>Embryophyta</taxon>
        <taxon>Tracheophyta</taxon>
        <taxon>Spermatophyta</taxon>
        <taxon>Magnoliopsida</taxon>
        <taxon>eudicotyledons</taxon>
        <taxon>Gunneridae</taxon>
        <taxon>Pentapetalae</taxon>
        <taxon>rosids</taxon>
        <taxon>fabids</taxon>
        <taxon>Fabales</taxon>
        <taxon>Fabaceae</taxon>
        <taxon>Papilionoideae</taxon>
        <taxon>50 kb inversion clade</taxon>
        <taxon>NPAAA clade</taxon>
        <taxon>Hologalegina</taxon>
        <taxon>IRL clade</taxon>
        <taxon>Trifolieae</taxon>
        <taxon>Medicago</taxon>
    </lineage>
</organism>
<dbReference type="GO" id="GO:0000124">
    <property type="term" value="C:SAGA complex"/>
    <property type="evidence" value="ECO:0000318"/>
    <property type="project" value="GO_Central"/>
</dbReference>
<reference evidence="2 4" key="2">
    <citation type="journal article" date="2014" name="BMC Genomics">
        <title>An improved genome release (version Mt4.0) for the model legume Medicago truncatula.</title>
        <authorList>
            <person name="Tang H."/>
            <person name="Krishnakumar V."/>
            <person name="Bidwell S."/>
            <person name="Rosen B."/>
            <person name="Chan A."/>
            <person name="Zhou S."/>
            <person name="Gentzbittel L."/>
            <person name="Childs K.L."/>
            <person name="Yandell M."/>
            <person name="Gundlach H."/>
            <person name="Mayer K.F."/>
            <person name="Schwartz D.C."/>
            <person name="Town C.D."/>
        </authorList>
    </citation>
    <scope>GENOME REANNOTATION</scope>
    <source>
        <strain evidence="2">A17</strain>
        <strain evidence="3 4">cv. Jemalong A17</strain>
    </source>
</reference>
<gene>
    <name evidence="2" type="ordered locus">MTR_6g027990</name>
</gene>
<dbReference type="EMBL" id="CM001222">
    <property type="protein sequence ID" value="KEH25584.1"/>
    <property type="molecule type" value="Genomic_DNA"/>
</dbReference>
<dbReference type="GO" id="GO:0005669">
    <property type="term" value="C:transcription factor TFIID complex"/>
    <property type="evidence" value="ECO:0000318"/>
    <property type="project" value="GO_Central"/>
</dbReference>
<evidence type="ECO:0000313" key="3">
    <source>
        <dbReference type="EnsemblPlants" id="KEH25584"/>
    </source>
</evidence>
<dbReference type="HOGENOM" id="CLU_2053142_0_0_1"/>
<dbReference type="Proteomes" id="UP000002051">
    <property type="component" value="Chromosome 6"/>
</dbReference>
<dbReference type="EnsemblPlants" id="KEH25584">
    <property type="protein sequence ID" value="KEH25584"/>
    <property type="gene ID" value="MTR_6g027990"/>
</dbReference>
<name>A0A072U741_MEDTR</name>
<dbReference type="PANTHER" id="PTHR48068">
    <property type="entry name" value="TAF9 RNA POLYMERASE II, TATA BOX-BINDING PROTEIN (TBP)-ASSOCIATED FACTOR"/>
    <property type="match status" value="1"/>
</dbReference>
<dbReference type="AlphaFoldDB" id="A0A072U741"/>
<dbReference type="STRING" id="3880.A0A072U741"/>
<dbReference type="GO" id="GO:0051123">
    <property type="term" value="P:RNA polymerase II preinitiation complex assembly"/>
    <property type="evidence" value="ECO:0000318"/>
    <property type="project" value="GO_Central"/>
</dbReference>
<protein>
    <submittedName>
        <fullName evidence="2 3">Uncharacterized protein</fullName>
    </submittedName>
</protein>
<keyword evidence="4" id="KW-1185">Reference proteome</keyword>
<evidence type="ECO:0000256" key="1">
    <source>
        <dbReference type="SAM" id="MobiDB-lite"/>
    </source>
</evidence>
<feature type="compositionally biased region" description="Acidic residues" evidence="1">
    <location>
        <begin position="1"/>
        <end position="12"/>
    </location>
</feature>
<accession>A0A072U741</accession>